<organism evidence="1 2">
    <name type="scientific">Arabidopsis thaliana</name>
    <name type="common">Mouse-ear cress</name>
    <dbReference type="NCBI Taxonomy" id="3702"/>
    <lineage>
        <taxon>Eukaryota</taxon>
        <taxon>Viridiplantae</taxon>
        <taxon>Streptophyta</taxon>
        <taxon>Embryophyta</taxon>
        <taxon>Tracheophyta</taxon>
        <taxon>Spermatophyta</taxon>
        <taxon>Magnoliopsida</taxon>
        <taxon>eudicotyledons</taxon>
        <taxon>Gunneridae</taxon>
        <taxon>Pentapetalae</taxon>
        <taxon>rosids</taxon>
        <taxon>malvids</taxon>
        <taxon>Brassicales</taxon>
        <taxon>Brassicaceae</taxon>
        <taxon>Camelineae</taxon>
        <taxon>Arabidopsis</taxon>
    </lineage>
</organism>
<dbReference type="ExpressionAtlas" id="A0A1P8AUW5">
    <property type="expression patterns" value="baseline"/>
</dbReference>
<accession>A0A1P8AUW5</accession>
<reference evidence="2" key="2">
    <citation type="journal article" date="2017" name="Plant J.">
        <title>Araport11: a complete reannotation of the Arabidopsis thaliana reference genome.</title>
        <authorList>
            <person name="Cheng C.Y."/>
            <person name="Krishnakumar V."/>
            <person name="Chan A.P."/>
            <person name="Thibaud-Nissen F."/>
            <person name="Schobel S."/>
            <person name="Town C.D."/>
        </authorList>
    </citation>
    <scope>GENOME REANNOTATION</scope>
    <source>
        <strain evidence="2">cv. Columbia</strain>
    </source>
</reference>
<evidence type="ECO:0000313" key="2">
    <source>
        <dbReference type="Proteomes" id="UP000006548"/>
    </source>
</evidence>
<dbReference type="TAIR" id="AT1G24660"/>
<name>A0A1P8AUW5_ARATH</name>
<dbReference type="EMBL" id="CP002684">
    <property type="protein sequence ID" value="ANM60430.1"/>
    <property type="molecule type" value="Genomic_DNA"/>
</dbReference>
<reference evidence="1 2" key="1">
    <citation type="journal article" date="2000" name="Nature">
        <title>Sequence and analysis of chromosome 1 of the plant Arabidopsis thaliana.</title>
        <authorList>
            <person name="Theologis A."/>
            <person name="Ecker J.R."/>
            <person name="Palm C.J."/>
            <person name="Federspiel N.A."/>
            <person name="Kaul S."/>
            <person name="White O."/>
            <person name="Alonso J."/>
            <person name="Altafi H."/>
            <person name="Araujo R."/>
            <person name="Bowman C.L."/>
            <person name="Brooks S.Y."/>
            <person name="Buehler E."/>
            <person name="Chan A."/>
            <person name="Chao Q."/>
            <person name="Chen H."/>
            <person name="Cheuk R.F."/>
            <person name="Chin C.W."/>
            <person name="Chung M.K."/>
            <person name="Conn L."/>
            <person name="Conway A.B."/>
            <person name="Conway A.R."/>
            <person name="Creasy T.H."/>
            <person name="Dewar K."/>
            <person name="Dunn P."/>
            <person name="Etgu P."/>
            <person name="Feldblyum T.V."/>
            <person name="Feng J."/>
            <person name="Fong B."/>
            <person name="Fujii C.Y."/>
            <person name="Gill J.E."/>
            <person name="Goldsmith A.D."/>
            <person name="Haas B."/>
            <person name="Hansen N.F."/>
            <person name="Hughes B."/>
            <person name="Huizar L."/>
            <person name="Hunter J.L."/>
            <person name="Jenkins J."/>
            <person name="Johnson-Hopson C."/>
            <person name="Khan S."/>
            <person name="Khaykin E."/>
            <person name="Kim C.J."/>
            <person name="Koo H.L."/>
            <person name="Kremenetskaia I."/>
            <person name="Kurtz D.B."/>
            <person name="Kwan A."/>
            <person name="Lam B."/>
            <person name="Langin-Hooper S."/>
            <person name="Lee A."/>
            <person name="Lee J.M."/>
            <person name="Lenz C.A."/>
            <person name="Li J.H."/>
            <person name="Li Y."/>
            <person name="Lin X."/>
            <person name="Liu S.X."/>
            <person name="Liu Z.A."/>
            <person name="Luros J.S."/>
            <person name="Maiti R."/>
            <person name="Marziali A."/>
            <person name="Militscher J."/>
            <person name="Miranda M."/>
            <person name="Nguyen M."/>
            <person name="Nierman W.C."/>
            <person name="Osborne B.I."/>
            <person name="Pai G."/>
            <person name="Peterson J."/>
            <person name="Pham P.K."/>
            <person name="Rizzo M."/>
            <person name="Rooney T."/>
            <person name="Rowley D."/>
            <person name="Sakano H."/>
            <person name="Salzberg S.L."/>
            <person name="Schwartz J.R."/>
            <person name="Shinn P."/>
            <person name="Southwick A.M."/>
            <person name="Sun H."/>
            <person name="Tallon L.J."/>
            <person name="Tambunga G."/>
            <person name="Toriumi M.J."/>
            <person name="Town C.D."/>
            <person name="Utterback T."/>
            <person name="Van Aken S."/>
            <person name="Vaysberg M."/>
            <person name="Vysotskaia V.S."/>
            <person name="Walker M."/>
            <person name="Wu D."/>
            <person name="Yu G."/>
            <person name="Fraser C.M."/>
            <person name="Venter J.C."/>
            <person name="Davis R.W."/>
        </authorList>
    </citation>
    <scope>NUCLEOTIDE SEQUENCE [LARGE SCALE GENOMIC DNA]</scope>
    <source>
        <strain evidence="2">cv. Columbia</strain>
    </source>
</reference>
<evidence type="ECO:0000313" key="1">
    <source>
        <dbReference type="EMBL" id="ANM60430.1"/>
    </source>
</evidence>
<protein>
    <submittedName>
        <fullName evidence="1">Uncharacterized protein</fullName>
    </submittedName>
</protein>
<gene>
    <name evidence="1" type="ordered locus">At1g24660</name>
</gene>
<dbReference type="InParanoid" id="A0A1P8AUW5"/>
<dbReference type="RefSeq" id="NP_001336512.1">
    <property type="nucleotide sequence ID" value="NM_001349574.1"/>
</dbReference>
<sequence length="10" mass="1164">MDLFRVTLLG</sequence>
<proteinExistence type="predicted"/>
<dbReference type="GeneID" id="31370861"/>
<dbReference type="Proteomes" id="UP000006548">
    <property type="component" value="Chromosome 1"/>
</dbReference>
<keyword evidence="2" id="KW-1185">Reference proteome</keyword>